<dbReference type="Proteomes" id="UP000006697">
    <property type="component" value="Chromosome"/>
</dbReference>
<evidence type="ECO:0000256" key="1">
    <source>
        <dbReference type="SAM" id="SignalP"/>
    </source>
</evidence>
<proteinExistence type="predicted"/>
<gene>
    <name evidence="2" type="ordered locus">HEAR0973</name>
</gene>
<dbReference type="KEGG" id="har:HEAR0973"/>
<protein>
    <recommendedName>
        <fullName evidence="4">Transporter</fullName>
    </recommendedName>
</protein>
<accession>A4G3R9</accession>
<dbReference type="InterPro" id="IPR025737">
    <property type="entry name" value="FApF"/>
</dbReference>
<keyword evidence="3" id="KW-1185">Reference proteome</keyword>
<sequence length="244" mass="26364">MKLLRGSVPAALSVCCASTWAMHPMVTDDTATQGRQRSQIEINTDWVRGRGYDGRIADFTYTYGLSDSVDIALDMPSNLSSPAGLNDVAIGFKWRFAEMDGISFAVTPTLALSTGSEQRGLSNGTYNPGAALIGSYATGSWVWLANVGIVSNRYRQNELRAANRAIIRRASLAVTYAIDPQWTVVADTGIAQNMRRSEQGNPAYFLFGAVYSPNQTIDLDAGIKFGLKNVGPSRQVGVGLTVHF</sequence>
<dbReference type="AlphaFoldDB" id="A4G3R9"/>
<dbReference type="eggNOG" id="COG1452">
    <property type="taxonomic scope" value="Bacteria"/>
</dbReference>
<evidence type="ECO:0008006" key="4">
    <source>
        <dbReference type="Google" id="ProtNLM"/>
    </source>
</evidence>
<keyword evidence="1" id="KW-0732">Signal</keyword>
<dbReference type="STRING" id="204773.HEAR0973"/>
<reference evidence="2 3" key="1">
    <citation type="journal article" date="2007" name="PLoS Genet.">
        <title>A tale of two oxidation states: bacterial colonization of arsenic-rich environments.</title>
        <authorList>
            <person name="Muller D."/>
            <person name="Medigue C."/>
            <person name="Koechler S."/>
            <person name="Barbe V."/>
            <person name="Barakat M."/>
            <person name="Talla E."/>
            <person name="Bonnefoy V."/>
            <person name="Krin E."/>
            <person name="Arsene-Ploetze F."/>
            <person name="Carapito C."/>
            <person name="Chandler M."/>
            <person name="Cournoyer B."/>
            <person name="Cruveiller S."/>
            <person name="Dossat C."/>
            <person name="Duval S."/>
            <person name="Heymann M."/>
            <person name="Leize E."/>
            <person name="Lieutaud A."/>
            <person name="Lievremont D."/>
            <person name="Makita Y."/>
            <person name="Mangenot S."/>
            <person name="Nitschke W."/>
            <person name="Ortet P."/>
            <person name="Perdrial N."/>
            <person name="Schoepp B."/>
            <person name="Siguier N."/>
            <person name="Simeonova D.D."/>
            <person name="Rouy Z."/>
            <person name="Segurens B."/>
            <person name="Turlin E."/>
            <person name="Vallenet D."/>
            <person name="Van Dorsselaer A."/>
            <person name="Weiss S."/>
            <person name="Weissenbach J."/>
            <person name="Lett M.C."/>
            <person name="Danchin A."/>
            <person name="Bertin P.N."/>
        </authorList>
    </citation>
    <scope>NUCLEOTIDE SEQUENCE [LARGE SCALE GENOMIC DNA]</scope>
    <source>
        <strain evidence="3">ULPAs1</strain>
    </source>
</reference>
<dbReference type="EMBL" id="CU207211">
    <property type="protein sequence ID" value="CAL61156.1"/>
    <property type="molecule type" value="Genomic_DNA"/>
</dbReference>
<feature type="chain" id="PRO_5002668015" description="Transporter" evidence="1">
    <location>
        <begin position="22"/>
        <end position="244"/>
    </location>
</feature>
<feature type="signal peptide" evidence="1">
    <location>
        <begin position="1"/>
        <end position="21"/>
    </location>
</feature>
<organism evidence="2 3">
    <name type="scientific">Herminiimonas arsenicoxydans</name>
    <dbReference type="NCBI Taxonomy" id="204773"/>
    <lineage>
        <taxon>Bacteria</taxon>
        <taxon>Pseudomonadati</taxon>
        <taxon>Pseudomonadota</taxon>
        <taxon>Betaproteobacteria</taxon>
        <taxon>Burkholderiales</taxon>
        <taxon>Oxalobacteraceae</taxon>
        <taxon>Herminiimonas</taxon>
    </lineage>
</organism>
<evidence type="ECO:0000313" key="3">
    <source>
        <dbReference type="Proteomes" id="UP000006697"/>
    </source>
</evidence>
<dbReference type="Pfam" id="PF13557">
    <property type="entry name" value="Phenol_MetA_deg"/>
    <property type="match status" value="1"/>
</dbReference>
<dbReference type="TCDB" id="9.B.153.3.6">
    <property type="family name" value="the putative beta-barrel porin/alpha amylase or phenol_meta-deg (bbp/aa) family"/>
</dbReference>
<evidence type="ECO:0000313" key="2">
    <source>
        <dbReference type="EMBL" id="CAL61156.1"/>
    </source>
</evidence>
<dbReference type="HOGENOM" id="CLU_066445_1_0_4"/>
<name>A4G3R9_HERAR</name>